<proteinExistence type="predicted"/>
<accession>A0A8H1QSV8</accession>
<protein>
    <submittedName>
        <fullName evidence="2">Uncharacterized protein</fullName>
    </submittedName>
</protein>
<dbReference type="EMBL" id="RCIY01000042">
    <property type="protein sequence ID" value="TGG85772.1"/>
    <property type="molecule type" value="Genomic_DNA"/>
</dbReference>
<name>A0A8H1QSV8_9ACTN</name>
<dbReference type="Proteomes" id="UP000298111">
    <property type="component" value="Unassembled WGS sequence"/>
</dbReference>
<sequence>MRTSLPVVGQGAAFPDRGSHHMKWPRSAMVTNLGHSSGVRSRHQPSIQRVTVLTRLDLELYANTPPEVGT</sequence>
<dbReference type="AlphaFoldDB" id="A0A8H1QSV8"/>
<comment type="caution">
    <text evidence="2">The sequence shown here is derived from an EMBL/GenBank/DDBJ whole genome shotgun (WGS) entry which is preliminary data.</text>
</comment>
<evidence type="ECO:0000313" key="2">
    <source>
        <dbReference type="EMBL" id="TGG85772.1"/>
    </source>
</evidence>
<feature type="region of interest" description="Disordered" evidence="1">
    <location>
        <begin position="1"/>
        <end position="23"/>
    </location>
</feature>
<organism evidence="2 3">
    <name type="scientific">Streptomyces albus</name>
    <dbReference type="NCBI Taxonomy" id="1888"/>
    <lineage>
        <taxon>Bacteria</taxon>
        <taxon>Bacillati</taxon>
        <taxon>Actinomycetota</taxon>
        <taxon>Actinomycetes</taxon>
        <taxon>Kitasatosporales</taxon>
        <taxon>Streptomycetaceae</taxon>
        <taxon>Streptomyces</taxon>
    </lineage>
</organism>
<reference evidence="2 3" key="1">
    <citation type="submission" date="2018-10" db="EMBL/GenBank/DDBJ databases">
        <title>Isolation of pseudouridimycin from Streptomyces albus DSM 40763.</title>
        <authorList>
            <person name="Rosenqvist P."/>
            <person name="Metsae-Ketelae M."/>
            <person name="Virta P."/>
        </authorList>
    </citation>
    <scope>NUCLEOTIDE SEQUENCE [LARGE SCALE GENOMIC DNA]</scope>
    <source>
        <strain evidence="2 3">DSM 40763</strain>
    </source>
</reference>
<evidence type="ECO:0000313" key="3">
    <source>
        <dbReference type="Proteomes" id="UP000298111"/>
    </source>
</evidence>
<evidence type="ECO:0000256" key="1">
    <source>
        <dbReference type="SAM" id="MobiDB-lite"/>
    </source>
</evidence>
<gene>
    <name evidence="2" type="ORF">D8771_09365</name>
</gene>